<proteinExistence type="predicted"/>
<accession>A0A1N6QSE9</accession>
<feature type="signal peptide" evidence="1">
    <location>
        <begin position="1"/>
        <end position="22"/>
    </location>
</feature>
<dbReference type="AlphaFoldDB" id="A0A1N6QSE9"/>
<name>A0A1N6QSE9_9SPIO</name>
<dbReference type="EMBL" id="FTMS01000005">
    <property type="protein sequence ID" value="SIQ19468.1"/>
    <property type="molecule type" value="Genomic_DNA"/>
</dbReference>
<evidence type="ECO:0000256" key="1">
    <source>
        <dbReference type="SAM" id="SignalP"/>
    </source>
</evidence>
<keyword evidence="1" id="KW-0732">Signal</keyword>
<dbReference type="STRING" id="159291.SAMN05920897_10532"/>
<keyword evidence="3" id="KW-1185">Reference proteome</keyword>
<dbReference type="Proteomes" id="UP000186400">
    <property type="component" value="Unassembled WGS sequence"/>
</dbReference>
<gene>
    <name evidence="2" type="ORF">SAMN05920897_10532</name>
</gene>
<sequence>MKHKRWILAGAVFFASLNSAFGCDYLYTIMDQAGTERVLREGETALLRANETYTLRMEYRENHRNCSVTPEQTLYLLEGARWRVARESQPLVLVAPPQWEQPASRSHRGDFTFLASQDGYWTLEVIRSCDRGGYHGTIYLEVKP</sequence>
<evidence type="ECO:0000313" key="2">
    <source>
        <dbReference type="EMBL" id="SIQ19468.1"/>
    </source>
</evidence>
<feature type="chain" id="PRO_5012523401" description="Lipoprotein" evidence="1">
    <location>
        <begin position="23"/>
        <end position="144"/>
    </location>
</feature>
<protein>
    <recommendedName>
        <fullName evidence="4">Lipoprotein</fullName>
    </recommendedName>
</protein>
<reference evidence="2 3" key="1">
    <citation type="submission" date="2017-01" db="EMBL/GenBank/DDBJ databases">
        <authorList>
            <person name="Mah S.A."/>
            <person name="Swanson W.J."/>
            <person name="Moy G.W."/>
            <person name="Vacquier V.D."/>
        </authorList>
    </citation>
    <scope>NUCLEOTIDE SEQUENCE [LARGE SCALE GENOMIC DNA]</scope>
    <source>
        <strain evidence="2 3">ASpG1</strain>
    </source>
</reference>
<dbReference type="RefSeq" id="WP_076488183.1">
    <property type="nucleotide sequence ID" value="NZ_FTMS01000005.1"/>
</dbReference>
<evidence type="ECO:0000313" key="3">
    <source>
        <dbReference type="Proteomes" id="UP000186400"/>
    </source>
</evidence>
<organism evidence="2 3">
    <name type="scientific">Alkalispirochaeta americana</name>
    <dbReference type="NCBI Taxonomy" id="159291"/>
    <lineage>
        <taxon>Bacteria</taxon>
        <taxon>Pseudomonadati</taxon>
        <taxon>Spirochaetota</taxon>
        <taxon>Spirochaetia</taxon>
        <taxon>Spirochaetales</taxon>
        <taxon>Spirochaetaceae</taxon>
        <taxon>Alkalispirochaeta</taxon>
    </lineage>
</organism>
<evidence type="ECO:0008006" key="4">
    <source>
        <dbReference type="Google" id="ProtNLM"/>
    </source>
</evidence>
<dbReference type="OrthoDB" id="9923012at2"/>
<dbReference type="PROSITE" id="PS51257">
    <property type="entry name" value="PROKAR_LIPOPROTEIN"/>
    <property type="match status" value="1"/>
</dbReference>